<evidence type="ECO:0000256" key="3">
    <source>
        <dbReference type="ARBA" id="ARBA00022598"/>
    </source>
</evidence>
<name>A0A183TQ84_SCHSO</name>
<feature type="domain" description="tRNA synthetases class I catalytic" evidence="11">
    <location>
        <begin position="13"/>
        <end position="383"/>
    </location>
</feature>
<dbReference type="InterPro" id="IPR014729">
    <property type="entry name" value="Rossmann-like_a/b/a_fold"/>
</dbReference>
<dbReference type="PANTHER" id="PTHR10890">
    <property type="entry name" value="CYSTEINYL-TRNA SYNTHETASE"/>
    <property type="match status" value="1"/>
</dbReference>
<keyword evidence="7" id="KW-0067">ATP-binding</keyword>
<dbReference type="NCBIfam" id="TIGR00435">
    <property type="entry name" value="cysS"/>
    <property type="match status" value="1"/>
</dbReference>
<dbReference type="CDD" id="cd00672">
    <property type="entry name" value="CysRS_core"/>
    <property type="match status" value="1"/>
</dbReference>
<reference evidence="12 13" key="2">
    <citation type="submission" date="2018-11" db="EMBL/GenBank/DDBJ databases">
        <authorList>
            <consortium name="Pathogen Informatics"/>
        </authorList>
    </citation>
    <scope>NUCLEOTIDE SEQUENCE [LARGE SCALE GENOMIC DNA]</scope>
    <source>
        <strain evidence="12 13">NST_G2</strain>
    </source>
</reference>
<evidence type="ECO:0000256" key="1">
    <source>
        <dbReference type="ARBA" id="ARBA00001947"/>
    </source>
</evidence>
<evidence type="ECO:0000256" key="7">
    <source>
        <dbReference type="ARBA" id="ARBA00022840"/>
    </source>
</evidence>
<dbReference type="InterPro" id="IPR024909">
    <property type="entry name" value="Cys-tRNA/MSH_ligase"/>
</dbReference>
<dbReference type="GO" id="GO:0046872">
    <property type="term" value="F:metal ion binding"/>
    <property type="evidence" value="ECO:0007669"/>
    <property type="project" value="UniProtKB-KW"/>
</dbReference>
<sequence>FVSLFIFQDEFIPINGTNVTWYCCGPTVYDSAHMGHARSYISFDILRRVISDYFGFKINYVMNITDIDDKIIKKARQNYLVGKYFKEASSITKVKEDIRNSIKLLETKSKTHPEPDQRAYLKSAQDALADYLDSQYGSTISDHKIFEKLPRKIEEEFLSDMRALNVLEPTKLTRVSEYIEPIIRFIQKIIDNKFAYVVESGSVYFDTKRFADTEGHFYAKLMPSAYGDADKLASGEGDLSMGSEKRTFSDFALWKASKPGEPAWPSPWGKGRPGWHIECSAMASDTLGDTIDIHTGGVDLKFPHHDNELAQSEAYFGHSHWVNYFLHAGHLTISGCKMSKSLKNFVTIRKALEKHSSRQLRFAFLLHSWRDTLDYSADTMSQALAFDKTVTVSLRFNYLLPISSIGAFPSRW</sequence>
<evidence type="ECO:0000256" key="5">
    <source>
        <dbReference type="ARBA" id="ARBA00022741"/>
    </source>
</evidence>
<accession>A0A183TQ84</accession>
<dbReference type="Gene3D" id="3.40.50.620">
    <property type="entry name" value="HUPs"/>
    <property type="match status" value="1"/>
</dbReference>
<evidence type="ECO:0000256" key="2">
    <source>
        <dbReference type="ARBA" id="ARBA00012832"/>
    </source>
</evidence>
<evidence type="ECO:0000256" key="6">
    <source>
        <dbReference type="ARBA" id="ARBA00022833"/>
    </source>
</evidence>
<keyword evidence="6" id="KW-0862">Zinc</keyword>
<dbReference type="OrthoDB" id="438179at2759"/>
<keyword evidence="13" id="KW-1185">Reference proteome</keyword>
<dbReference type="Pfam" id="PF01406">
    <property type="entry name" value="tRNA-synt_1e"/>
    <property type="match status" value="1"/>
</dbReference>
<evidence type="ECO:0000256" key="10">
    <source>
        <dbReference type="ARBA" id="ARBA00031499"/>
    </source>
</evidence>
<evidence type="ECO:0000256" key="9">
    <source>
        <dbReference type="ARBA" id="ARBA00023146"/>
    </source>
</evidence>
<protein>
    <recommendedName>
        <fullName evidence="2">cysteine--tRNA ligase</fullName>
        <ecNumber evidence="2">6.1.1.16</ecNumber>
    </recommendedName>
    <alternativeName>
        <fullName evidence="10">Cysteinyl-tRNA synthetase</fullName>
    </alternativeName>
</protein>
<dbReference type="Proteomes" id="UP000275846">
    <property type="component" value="Unassembled WGS sequence"/>
</dbReference>
<dbReference type="GO" id="GO:0005524">
    <property type="term" value="F:ATP binding"/>
    <property type="evidence" value="ECO:0007669"/>
    <property type="project" value="UniProtKB-KW"/>
</dbReference>
<dbReference type="GO" id="GO:0004817">
    <property type="term" value="F:cysteine-tRNA ligase activity"/>
    <property type="evidence" value="ECO:0007669"/>
    <property type="project" value="UniProtKB-EC"/>
</dbReference>
<evidence type="ECO:0000256" key="4">
    <source>
        <dbReference type="ARBA" id="ARBA00022723"/>
    </source>
</evidence>
<keyword evidence="9" id="KW-0030">Aminoacyl-tRNA synthetase</keyword>
<evidence type="ECO:0000313" key="14">
    <source>
        <dbReference type="WBParaSite" id="SSLN_0001933301-mRNA-1"/>
    </source>
</evidence>
<dbReference type="EMBL" id="UYSU01044878">
    <property type="protein sequence ID" value="VDM05017.1"/>
    <property type="molecule type" value="Genomic_DNA"/>
</dbReference>
<dbReference type="InterPro" id="IPR015803">
    <property type="entry name" value="Cys-tRNA-ligase"/>
</dbReference>
<dbReference type="EC" id="6.1.1.16" evidence="2"/>
<comment type="cofactor">
    <cofactor evidence="1">
        <name>Zn(2+)</name>
        <dbReference type="ChEBI" id="CHEBI:29105"/>
    </cofactor>
</comment>
<gene>
    <name evidence="12" type="ORF">SSLN_LOCUS18631</name>
</gene>
<evidence type="ECO:0000259" key="11">
    <source>
        <dbReference type="Pfam" id="PF01406"/>
    </source>
</evidence>
<evidence type="ECO:0000313" key="13">
    <source>
        <dbReference type="Proteomes" id="UP000275846"/>
    </source>
</evidence>
<keyword evidence="3" id="KW-0436">Ligase</keyword>
<dbReference type="STRING" id="70667.A0A183TQ84"/>
<dbReference type="PANTHER" id="PTHR10890:SF3">
    <property type="entry name" value="CYSTEINE--TRNA LIGASE, CYTOPLASMIC"/>
    <property type="match status" value="1"/>
</dbReference>
<organism evidence="14">
    <name type="scientific">Schistocephalus solidus</name>
    <name type="common">Tapeworm</name>
    <dbReference type="NCBI Taxonomy" id="70667"/>
    <lineage>
        <taxon>Eukaryota</taxon>
        <taxon>Metazoa</taxon>
        <taxon>Spiralia</taxon>
        <taxon>Lophotrochozoa</taxon>
        <taxon>Platyhelminthes</taxon>
        <taxon>Cestoda</taxon>
        <taxon>Eucestoda</taxon>
        <taxon>Diphyllobothriidea</taxon>
        <taxon>Diphyllobothriidae</taxon>
        <taxon>Schistocephalus</taxon>
    </lineage>
</organism>
<dbReference type="PRINTS" id="PR00983">
    <property type="entry name" value="TRNASYNTHCYS"/>
</dbReference>
<proteinExistence type="predicted"/>
<dbReference type="GO" id="GO:0005737">
    <property type="term" value="C:cytoplasm"/>
    <property type="evidence" value="ECO:0007669"/>
    <property type="project" value="TreeGrafter"/>
</dbReference>
<dbReference type="SUPFAM" id="SSF52374">
    <property type="entry name" value="Nucleotidylyl transferase"/>
    <property type="match status" value="1"/>
</dbReference>
<keyword evidence="5" id="KW-0547">Nucleotide-binding</keyword>
<evidence type="ECO:0000256" key="8">
    <source>
        <dbReference type="ARBA" id="ARBA00022917"/>
    </source>
</evidence>
<reference evidence="14" key="1">
    <citation type="submission" date="2016-06" db="UniProtKB">
        <authorList>
            <consortium name="WormBaseParasite"/>
        </authorList>
    </citation>
    <scope>IDENTIFICATION</scope>
</reference>
<keyword evidence="4" id="KW-0479">Metal-binding</keyword>
<dbReference type="InterPro" id="IPR032678">
    <property type="entry name" value="tRNA-synt_1_cat_dom"/>
</dbReference>
<evidence type="ECO:0000313" key="12">
    <source>
        <dbReference type="EMBL" id="VDM05017.1"/>
    </source>
</evidence>
<keyword evidence="8" id="KW-0648">Protein biosynthesis</keyword>
<dbReference type="GO" id="GO:0006423">
    <property type="term" value="P:cysteinyl-tRNA aminoacylation"/>
    <property type="evidence" value="ECO:0007669"/>
    <property type="project" value="InterPro"/>
</dbReference>
<dbReference type="AlphaFoldDB" id="A0A183TQ84"/>
<dbReference type="WBParaSite" id="SSLN_0001933301-mRNA-1">
    <property type="protein sequence ID" value="SSLN_0001933301-mRNA-1"/>
    <property type="gene ID" value="SSLN_0001933301"/>
</dbReference>